<dbReference type="Proteomes" id="UP001169027">
    <property type="component" value="Unassembled WGS sequence"/>
</dbReference>
<evidence type="ECO:0000313" key="2">
    <source>
        <dbReference type="Proteomes" id="UP001169027"/>
    </source>
</evidence>
<dbReference type="EMBL" id="JAUKVY010000003">
    <property type="protein sequence ID" value="MDO1531966.1"/>
    <property type="molecule type" value="Genomic_DNA"/>
</dbReference>
<organism evidence="1 2">
    <name type="scientific">Variovorax ginsengisoli</name>
    <dbReference type="NCBI Taxonomy" id="363844"/>
    <lineage>
        <taxon>Bacteria</taxon>
        <taxon>Pseudomonadati</taxon>
        <taxon>Pseudomonadota</taxon>
        <taxon>Betaproteobacteria</taxon>
        <taxon>Burkholderiales</taxon>
        <taxon>Comamonadaceae</taxon>
        <taxon>Variovorax</taxon>
    </lineage>
</organism>
<keyword evidence="2" id="KW-1185">Reference proteome</keyword>
<comment type="caution">
    <text evidence="1">The sequence shown here is derived from an EMBL/GenBank/DDBJ whole genome shotgun (WGS) entry which is preliminary data.</text>
</comment>
<proteinExistence type="predicted"/>
<protein>
    <submittedName>
        <fullName evidence="1">HK97 gp10 family phage protein</fullName>
    </submittedName>
</protein>
<name>A0ABT8S3N4_9BURK</name>
<dbReference type="RefSeq" id="WP_301805700.1">
    <property type="nucleotide sequence ID" value="NZ_JAUJZH010000003.1"/>
</dbReference>
<sequence>MSGFGDQIRGFTKKTNDNIDKTVQYSIILAAQGVILKSPVDTGRFRANWQFGIDVQNTTTTETTDKSGRQTLGGIMAQVRANVVGDAARGVFWISNSLPYGHRLEFEGWSKQAPAGMVRITLAELPGAVDAYVRTLQ</sequence>
<reference evidence="1" key="1">
    <citation type="submission" date="2023-06" db="EMBL/GenBank/DDBJ databases">
        <authorList>
            <person name="Jiang Y."/>
            <person name="Liu Q."/>
        </authorList>
    </citation>
    <scope>NUCLEOTIDE SEQUENCE</scope>
    <source>
        <strain evidence="1">CGMCC 1.12090</strain>
    </source>
</reference>
<accession>A0ABT8S3N4</accession>
<evidence type="ECO:0000313" key="1">
    <source>
        <dbReference type="EMBL" id="MDO1531966.1"/>
    </source>
</evidence>
<gene>
    <name evidence="1" type="ORF">Q2T77_06680</name>
</gene>